<proteinExistence type="predicted"/>
<keyword evidence="2" id="KW-0732">Signal</keyword>
<protein>
    <recommendedName>
        <fullName evidence="5">Secreted protein</fullName>
    </recommendedName>
</protein>
<sequence>MMKWKIAVTAIVLVSMSGSGTAAAAAPAASAVTTRAVSALSQAGVNLGSVAGVTTRDGRSETTGAQITSGGALAAPPASGGSREASLGVQPEAVRNESRIVSGSLAIFDRHDSAVAMSAENRAGYSILYDSGAPTDYRYDVTLDGRPAHLTLAAGGAVAISNSDGIVVDVFQPPWARDAHGVEVATRYRIDGGTLVQEVDHAGATYPVVADPRLACDLVFCTLELTRAETKKLANNALGVNGVCAIMGPVAPVCAVVVTGMWVQAKIAVGRGQCVGVRGVRAPVITGIHAVYTTCYA</sequence>
<comment type="caution">
    <text evidence="3">The sequence shown here is derived from an EMBL/GenBank/DDBJ whole genome shotgun (WGS) entry which is preliminary data.</text>
</comment>
<evidence type="ECO:0000313" key="4">
    <source>
        <dbReference type="Proteomes" id="UP000280008"/>
    </source>
</evidence>
<evidence type="ECO:0008006" key="5">
    <source>
        <dbReference type="Google" id="ProtNLM"/>
    </source>
</evidence>
<reference evidence="3 4" key="1">
    <citation type="submission" date="2018-10" db="EMBL/GenBank/DDBJ databases">
        <title>Sequencing the genomes of 1000 actinobacteria strains.</title>
        <authorList>
            <person name="Klenk H.-P."/>
        </authorList>
    </citation>
    <scope>NUCLEOTIDE SEQUENCE [LARGE SCALE GENOMIC DNA]</scope>
    <source>
        <strain evidence="3 4">DSM 17894</strain>
    </source>
</reference>
<dbReference type="AlphaFoldDB" id="A0A495ICF2"/>
<evidence type="ECO:0000256" key="1">
    <source>
        <dbReference type="SAM" id="MobiDB-lite"/>
    </source>
</evidence>
<dbReference type="Proteomes" id="UP000280008">
    <property type="component" value="Unassembled WGS sequence"/>
</dbReference>
<feature type="region of interest" description="Disordered" evidence="1">
    <location>
        <begin position="53"/>
        <end position="89"/>
    </location>
</feature>
<evidence type="ECO:0000313" key="3">
    <source>
        <dbReference type="EMBL" id="RKR72981.1"/>
    </source>
</evidence>
<keyword evidence="4" id="KW-1185">Reference proteome</keyword>
<evidence type="ECO:0000256" key="2">
    <source>
        <dbReference type="SAM" id="SignalP"/>
    </source>
</evidence>
<feature type="chain" id="PRO_5019728249" description="Secreted protein" evidence="2">
    <location>
        <begin position="25"/>
        <end position="297"/>
    </location>
</feature>
<organism evidence="3 4">
    <name type="scientific">Frondihabitans australicus</name>
    <dbReference type="NCBI Taxonomy" id="386892"/>
    <lineage>
        <taxon>Bacteria</taxon>
        <taxon>Bacillati</taxon>
        <taxon>Actinomycetota</taxon>
        <taxon>Actinomycetes</taxon>
        <taxon>Micrococcales</taxon>
        <taxon>Microbacteriaceae</taxon>
        <taxon>Frondihabitans</taxon>
    </lineage>
</organism>
<gene>
    <name evidence="3" type="ORF">C8E83_0063</name>
</gene>
<feature type="compositionally biased region" description="Low complexity" evidence="1">
    <location>
        <begin position="69"/>
        <end position="82"/>
    </location>
</feature>
<accession>A0A495ICF2</accession>
<dbReference type="EMBL" id="RBKS01000001">
    <property type="protein sequence ID" value="RKR72981.1"/>
    <property type="molecule type" value="Genomic_DNA"/>
</dbReference>
<name>A0A495ICF2_9MICO</name>
<feature type="signal peptide" evidence="2">
    <location>
        <begin position="1"/>
        <end position="24"/>
    </location>
</feature>